<sequence>MESNQSSPSPLSETHFVASLDETPLQATDSVAEDSKPSNLYIDAWRDARRRPLFWISGVFIVLVIVVSVFPGLFTQIDPRLCDLGLSNNGASAAHILGTTKQGCDVYARIIFGTSTSLTVGIVATVINTSIGVIFGALGGFFGRWVDAILSRIGDIFFAIPYFLAAVVIMSVFVQYRNVFVIALAIGAFSWPGTARILRGQVLSVKNADYVTSATALGVGRLTILWRHVLPNSIAPVIVVTTIGLAGAIVAEATLSFLGVGLPPSVMSWGNDISTAQRDLRNNPMTLVWPSIALTSTVLAFVVMGEVIRDALDPKARARR</sequence>
<dbReference type="Proteomes" id="UP000219440">
    <property type="component" value="Unassembled WGS sequence"/>
</dbReference>
<feature type="transmembrane region" description="Helical" evidence="7">
    <location>
        <begin position="179"/>
        <end position="198"/>
    </location>
</feature>
<keyword evidence="10" id="KW-1185">Reference proteome</keyword>
<dbReference type="PROSITE" id="PS50928">
    <property type="entry name" value="ABC_TM1"/>
    <property type="match status" value="1"/>
</dbReference>
<evidence type="ECO:0000256" key="2">
    <source>
        <dbReference type="ARBA" id="ARBA00022448"/>
    </source>
</evidence>
<comment type="subcellular location">
    <subcellularLocation>
        <location evidence="1 7">Cell membrane</location>
        <topology evidence="1 7">Multi-pass membrane protein</topology>
    </subcellularLocation>
</comment>
<dbReference type="EMBL" id="OCST01000003">
    <property type="protein sequence ID" value="SOE64220.1"/>
    <property type="molecule type" value="Genomic_DNA"/>
</dbReference>
<organism evidence="9 10">
    <name type="scientific">Salinibacterium xinjiangense</name>
    <dbReference type="NCBI Taxonomy" id="386302"/>
    <lineage>
        <taxon>Bacteria</taxon>
        <taxon>Bacillati</taxon>
        <taxon>Actinomycetota</taxon>
        <taxon>Actinomycetes</taxon>
        <taxon>Micrococcales</taxon>
        <taxon>Microbacteriaceae</taxon>
        <taxon>Salinibacterium</taxon>
    </lineage>
</organism>
<evidence type="ECO:0000259" key="8">
    <source>
        <dbReference type="PROSITE" id="PS50928"/>
    </source>
</evidence>
<dbReference type="OrthoDB" id="9812701at2"/>
<keyword evidence="6 7" id="KW-0472">Membrane</keyword>
<dbReference type="AlphaFoldDB" id="A0A2C8ZHJ0"/>
<dbReference type="PANTHER" id="PTHR43386">
    <property type="entry name" value="OLIGOPEPTIDE TRANSPORT SYSTEM PERMEASE PROTEIN APPC"/>
    <property type="match status" value="1"/>
</dbReference>
<evidence type="ECO:0000256" key="3">
    <source>
        <dbReference type="ARBA" id="ARBA00022475"/>
    </source>
</evidence>
<protein>
    <submittedName>
        <fullName evidence="9">Oligopeptide transport system permease protein</fullName>
    </submittedName>
</protein>
<comment type="similarity">
    <text evidence="7">Belongs to the binding-protein-dependent transport system permease family.</text>
</comment>
<evidence type="ECO:0000313" key="9">
    <source>
        <dbReference type="EMBL" id="SOE64220.1"/>
    </source>
</evidence>
<dbReference type="Gene3D" id="1.10.3720.10">
    <property type="entry name" value="MetI-like"/>
    <property type="match status" value="1"/>
</dbReference>
<proteinExistence type="inferred from homology"/>
<feature type="transmembrane region" description="Helical" evidence="7">
    <location>
        <begin position="153"/>
        <end position="173"/>
    </location>
</feature>
<evidence type="ECO:0000256" key="1">
    <source>
        <dbReference type="ARBA" id="ARBA00004651"/>
    </source>
</evidence>
<name>A0A2C8ZHJ0_9MICO</name>
<keyword evidence="4 7" id="KW-0812">Transmembrane</keyword>
<evidence type="ECO:0000256" key="7">
    <source>
        <dbReference type="RuleBase" id="RU363032"/>
    </source>
</evidence>
<dbReference type="InterPro" id="IPR000515">
    <property type="entry name" value="MetI-like"/>
</dbReference>
<feature type="transmembrane region" description="Helical" evidence="7">
    <location>
        <begin position="118"/>
        <end position="141"/>
    </location>
</feature>
<feature type="domain" description="ABC transmembrane type-1" evidence="8">
    <location>
        <begin position="114"/>
        <end position="305"/>
    </location>
</feature>
<evidence type="ECO:0000313" key="10">
    <source>
        <dbReference type="Proteomes" id="UP000219440"/>
    </source>
</evidence>
<dbReference type="SUPFAM" id="SSF161098">
    <property type="entry name" value="MetI-like"/>
    <property type="match status" value="1"/>
</dbReference>
<dbReference type="Pfam" id="PF00528">
    <property type="entry name" value="BPD_transp_1"/>
    <property type="match status" value="1"/>
</dbReference>
<evidence type="ECO:0000256" key="4">
    <source>
        <dbReference type="ARBA" id="ARBA00022692"/>
    </source>
</evidence>
<dbReference type="InterPro" id="IPR025966">
    <property type="entry name" value="OppC_N"/>
</dbReference>
<dbReference type="GO" id="GO:0005886">
    <property type="term" value="C:plasma membrane"/>
    <property type="evidence" value="ECO:0007669"/>
    <property type="project" value="UniProtKB-SubCell"/>
</dbReference>
<evidence type="ECO:0000256" key="6">
    <source>
        <dbReference type="ARBA" id="ARBA00023136"/>
    </source>
</evidence>
<gene>
    <name evidence="9" type="ORF">SAMN06296378_1349</name>
</gene>
<feature type="transmembrane region" description="Helical" evidence="7">
    <location>
        <begin position="53"/>
        <end position="74"/>
    </location>
</feature>
<reference evidence="9 10" key="1">
    <citation type="submission" date="2017-09" db="EMBL/GenBank/DDBJ databases">
        <authorList>
            <person name="Ehlers B."/>
            <person name="Leendertz F.H."/>
        </authorList>
    </citation>
    <scope>NUCLEOTIDE SEQUENCE [LARGE SCALE GENOMIC DNA]</scope>
    <source>
        <strain evidence="9 10">CGMCC 1.05381</strain>
    </source>
</reference>
<dbReference type="RefSeq" id="WP_097060489.1">
    <property type="nucleotide sequence ID" value="NZ_BMLC01000001.1"/>
</dbReference>
<feature type="transmembrane region" description="Helical" evidence="7">
    <location>
        <begin position="234"/>
        <end position="258"/>
    </location>
</feature>
<keyword evidence="5 7" id="KW-1133">Transmembrane helix</keyword>
<dbReference type="GO" id="GO:0055085">
    <property type="term" value="P:transmembrane transport"/>
    <property type="evidence" value="ECO:0007669"/>
    <property type="project" value="InterPro"/>
</dbReference>
<keyword evidence="2 7" id="KW-0813">Transport</keyword>
<feature type="transmembrane region" description="Helical" evidence="7">
    <location>
        <begin position="287"/>
        <end position="308"/>
    </location>
</feature>
<keyword evidence="3" id="KW-1003">Cell membrane</keyword>
<accession>A0A2C8ZHJ0</accession>
<dbReference type="CDD" id="cd06261">
    <property type="entry name" value="TM_PBP2"/>
    <property type="match status" value="1"/>
</dbReference>
<evidence type="ECO:0000256" key="5">
    <source>
        <dbReference type="ARBA" id="ARBA00022989"/>
    </source>
</evidence>
<dbReference type="InterPro" id="IPR050366">
    <property type="entry name" value="BP-dependent_transpt_permease"/>
</dbReference>
<dbReference type="InterPro" id="IPR035906">
    <property type="entry name" value="MetI-like_sf"/>
</dbReference>
<dbReference type="Pfam" id="PF12911">
    <property type="entry name" value="OppC_N"/>
    <property type="match status" value="1"/>
</dbReference>
<dbReference type="PANTHER" id="PTHR43386:SF6">
    <property type="entry name" value="ABC TRANSPORTER PERMEASE PROTEIN"/>
    <property type="match status" value="1"/>
</dbReference>